<gene>
    <name evidence="1" type="ORF">ALC56_13653</name>
</gene>
<feature type="non-terminal residue" evidence="1">
    <location>
        <position position="1"/>
    </location>
</feature>
<organism evidence="1 2">
    <name type="scientific">Trachymyrmex septentrionalis</name>
    <dbReference type="NCBI Taxonomy" id="34720"/>
    <lineage>
        <taxon>Eukaryota</taxon>
        <taxon>Metazoa</taxon>
        <taxon>Ecdysozoa</taxon>
        <taxon>Arthropoda</taxon>
        <taxon>Hexapoda</taxon>
        <taxon>Insecta</taxon>
        <taxon>Pterygota</taxon>
        <taxon>Neoptera</taxon>
        <taxon>Endopterygota</taxon>
        <taxon>Hymenoptera</taxon>
        <taxon>Apocrita</taxon>
        <taxon>Aculeata</taxon>
        <taxon>Formicoidea</taxon>
        <taxon>Formicidae</taxon>
        <taxon>Myrmicinae</taxon>
        <taxon>Trachymyrmex</taxon>
    </lineage>
</organism>
<dbReference type="Proteomes" id="UP000078541">
    <property type="component" value="Unassembled WGS sequence"/>
</dbReference>
<accession>A0A195EWL3</accession>
<dbReference type="EMBL" id="KQ981954">
    <property type="protein sequence ID" value="KYN32274.1"/>
    <property type="molecule type" value="Genomic_DNA"/>
</dbReference>
<keyword evidence="2" id="KW-1185">Reference proteome</keyword>
<evidence type="ECO:0000313" key="2">
    <source>
        <dbReference type="Proteomes" id="UP000078541"/>
    </source>
</evidence>
<sequence length="62" mass="7242">SRFEAVFLCTHRKESKISYAAVGRYMKKSEGFVKTWMKRYNETKSVDDLLQRGTHALNNEKG</sequence>
<reference evidence="1 2" key="1">
    <citation type="submission" date="2016-03" db="EMBL/GenBank/DDBJ databases">
        <title>Trachymyrmex septentrionalis WGS genome.</title>
        <authorList>
            <person name="Nygaard S."/>
            <person name="Hu H."/>
            <person name="Boomsma J."/>
            <person name="Zhang G."/>
        </authorList>
    </citation>
    <scope>NUCLEOTIDE SEQUENCE [LARGE SCALE GENOMIC DNA]</scope>
    <source>
        <strain evidence="1">Tsep2-gDNA-1</strain>
        <tissue evidence="1">Whole body</tissue>
    </source>
</reference>
<proteinExistence type="predicted"/>
<dbReference type="AlphaFoldDB" id="A0A195EWL3"/>
<name>A0A195EWL3_9HYME</name>
<protein>
    <submittedName>
        <fullName evidence="1">Uncharacterized protein</fullName>
    </submittedName>
</protein>
<evidence type="ECO:0000313" key="1">
    <source>
        <dbReference type="EMBL" id="KYN32274.1"/>
    </source>
</evidence>